<organism evidence="3 4">
    <name type="scientific">Piscinibacter terrae</name>
    <dbReference type="NCBI Taxonomy" id="2496871"/>
    <lineage>
        <taxon>Bacteria</taxon>
        <taxon>Pseudomonadati</taxon>
        <taxon>Pseudomonadota</taxon>
        <taxon>Betaproteobacteria</taxon>
        <taxon>Burkholderiales</taxon>
        <taxon>Sphaerotilaceae</taxon>
        <taxon>Piscinibacter</taxon>
    </lineage>
</organism>
<dbReference type="Proteomes" id="UP000267464">
    <property type="component" value="Unassembled WGS sequence"/>
</dbReference>
<dbReference type="GO" id="GO:0008061">
    <property type="term" value="F:chitin binding"/>
    <property type="evidence" value="ECO:0007669"/>
    <property type="project" value="InterPro"/>
</dbReference>
<dbReference type="Gene3D" id="3.10.50.10">
    <property type="match status" value="1"/>
</dbReference>
<evidence type="ECO:0000256" key="1">
    <source>
        <dbReference type="SAM" id="SignalP"/>
    </source>
</evidence>
<accession>A0A3N7K4D6</accession>
<dbReference type="Gene3D" id="3.20.20.80">
    <property type="entry name" value="Glycosidases"/>
    <property type="match status" value="1"/>
</dbReference>
<dbReference type="InterPro" id="IPR017853">
    <property type="entry name" value="GH"/>
</dbReference>
<dbReference type="PROSITE" id="PS51910">
    <property type="entry name" value="GH18_2"/>
    <property type="match status" value="1"/>
</dbReference>
<reference evidence="3 4" key="1">
    <citation type="submission" date="2018-08" db="EMBL/GenBank/DDBJ databases">
        <authorList>
            <person name="Khan S.A."/>
            <person name="Jeon C.O."/>
            <person name="Chun B.H."/>
            <person name="Jeong S.E."/>
        </authorList>
    </citation>
    <scope>NUCLEOTIDE SEQUENCE [LARGE SCALE GENOMIC DNA]</scope>
    <source>
        <strain evidence="3 4">S-16</strain>
    </source>
</reference>
<reference evidence="3 4" key="2">
    <citation type="submission" date="2018-12" db="EMBL/GenBank/DDBJ databases">
        <title>Rhizobacter gummiphilus sp. nov., a rubber-degrading bacterium isolated from the soil of a botanical garden in Japan.</title>
        <authorList>
            <person name="Shunsuke S.S."/>
        </authorList>
    </citation>
    <scope>NUCLEOTIDE SEQUENCE [LARGE SCALE GENOMIC DNA]</scope>
    <source>
        <strain evidence="3 4">S-16</strain>
    </source>
</reference>
<feature type="signal peptide" evidence="1">
    <location>
        <begin position="1"/>
        <end position="25"/>
    </location>
</feature>
<keyword evidence="1" id="KW-0732">Signal</keyword>
<dbReference type="InterPro" id="IPR011583">
    <property type="entry name" value="Chitinase_II/V-like_cat"/>
</dbReference>
<dbReference type="InterPro" id="IPR029070">
    <property type="entry name" value="Chitinase_insertion_sf"/>
</dbReference>
<sequence length="603" mass="61748">MKQRLARLAALATLFAAFVLPDASAAPFVLAYADGQVASAFTNLKQFAPNLSAVGLGSTYALLADGSVSSEGMTSTTESIIAFSKSRGLPLYPTVSDFSNDVGGFDPAVSDGILATPASRANAVTNLVKLATTNGFAGINADLEAVQPVSKANYTAFLSSLAAALHVHALKLIVSVPAKTSDSSASYLNGFDYAGIGSAADYVQVMTYDEVGPGWSSDSGNGFTWPGPVSGLDWQRQVLTYALSKIPAAKVLSGIPSYGNDFSTGQTVRWSDFQKVIASHASATRGRDAAAATPWASWGTVKQQADGKAWSSSTRQPALWYEDAQSVQAKAGLVTSLGLAGTSVWAMGYEDASFWAALKSGLVSSTPVPSFQVVATANAGGSISPSGSVSVLQGESVSFSIQASSGYTIGSVTVDGKSIGAASTYTFANVQAQHSIAASFIAQSTGDGHLERSGVGYVWSRNTSASSNANRSARPQINDGVLTVGAAINAAGEDGNVRWQAAGVLWDSPRTVTSVQFVNGQIDGYGNGYFQGSVGLQFTTDGTTWTNAGWSVAPAYPGTAAAAGATFTFTGTARGGILGVRVVGTTGSDSWSAAISEVLVVGQ</sequence>
<dbReference type="SMART" id="SM00636">
    <property type="entry name" value="Glyco_18"/>
    <property type="match status" value="1"/>
</dbReference>
<dbReference type="RefSeq" id="WP_124538433.1">
    <property type="nucleotide sequence ID" value="NZ_QUSW01000001.1"/>
</dbReference>
<feature type="chain" id="PRO_5018000110" description="GH18 domain-containing protein" evidence="1">
    <location>
        <begin position="26"/>
        <end position="603"/>
    </location>
</feature>
<keyword evidence="4" id="KW-1185">Reference proteome</keyword>
<comment type="caution">
    <text evidence="3">The sequence shown here is derived from an EMBL/GenBank/DDBJ whole genome shotgun (WGS) entry which is preliminary data.</text>
</comment>
<dbReference type="InterPro" id="IPR001223">
    <property type="entry name" value="Glyco_hydro18_cat"/>
</dbReference>
<dbReference type="EMBL" id="QUSW01000001">
    <property type="protein sequence ID" value="RQP25775.1"/>
    <property type="molecule type" value="Genomic_DNA"/>
</dbReference>
<protein>
    <recommendedName>
        <fullName evidence="2">GH18 domain-containing protein</fullName>
    </recommendedName>
</protein>
<dbReference type="Gene3D" id="2.60.120.260">
    <property type="entry name" value="Galactose-binding domain-like"/>
    <property type="match status" value="1"/>
</dbReference>
<gene>
    <name evidence="3" type="ORF">DZC73_01520</name>
</gene>
<dbReference type="GO" id="GO:0005975">
    <property type="term" value="P:carbohydrate metabolic process"/>
    <property type="evidence" value="ECO:0007669"/>
    <property type="project" value="InterPro"/>
</dbReference>
<dbReference type="PANTHER" id="PTHR46066">
    <property type="entry name" value="CHITINASE DOMAIN-CONTAINING PROTEIN 1 FAMILY MEMBER"/>
    <property type="match status" value="1"/>
</dbReference>
<dbReference type="PANTHER" id="PTHR46066:SF2">
    <property type="entry name" value="CHITINASE DOMAIN-CONTAINING PROTEIN 1"/>
    <property type="match status" value="1"/>
</dbReference>
<evidence type="ECO:0000313" key="3">
    <source>
        <dbReference type="EMBL" id="RQP25775.1"/>
    </source>
</evidence>
<name>A0A3N7K4D6_9BURK</name>
<dbReference type="SUPFAM" id="SSF51445">
    <property type="entry name" value="(Trans)glycosidases"/>
    <property type="match status" value="1"/>
</dbReference>
<proteinExistence type="predicted"/>
<dbReference type="AlphaFoldDB" id="A0A3N7K4D6"/>
<evidence type="ECO:0000259" key="2">
    <source>
        <dbReference type="PROSITE" id="PS51910"/>
    </source>
</evidence>
<dbReference type="Pfam" id="PF00704">
    <property type="entry name" value="Glyco_hydro_18"/>
    <property type="match status" value="1"/>
</dbReference>
<dbReference type="OrthoDB" id="9775889at2"/>
<feature type="domain" description="GH18" evidence="2">
    <location>
        <begin position="27"/>
        <end position="365"/>
    </location>
</feature>
<evidence type="ECO:0000313" key="4">
    <source>
        <dbReference type="Proteomes" id="UP000267464"/>
    </source>
</evidence>